<evidence type="ECO:0000313" key="3">
    <source>
        <dbReference type="Proteomes" id="UP000006643"/>
    </source>
</evidence>
<evidence type="ECO:0000256" key="1">
    <source>
        <dbReference type="SAM" id="MobiDB-lite"/>
    </source>
</evidence>
<feature type="compositionally biased region" description="Low complexity" evidence="1">
    <location>
        <begin position="51"/>
        <end position="60"/>
    </location>
</feature>
<keyword evidence="3" id="KW-1185">Reference proteome</keyword>
<dbReference type="InParanoid" id="D0NHS6"/>
<dbReference type="HOGENOM" id="CLU_2611210_0_0_1"/>
<dbReference type="KEGG" id="pif:PITG_12043"/>
<reference evidence="3" key="1">
    <citation type="journal article" date="2009" name="Nature">
        <title>Genome sequence and analysis of the Irish potato famine pathogen Phytophthora infestans.</title>
        <authorList>
            <consortium name="The Broad Institute Genome Sequencing Platform"/>
            <person name="Haas B.J."/>
            <person name="Kamoun S."/>
            <person name="Zody M.C."/>
            <person name="Jiang R.H."/>
            <person name="Handsaker R.E."/>
            <person name="Cano L.M."/>
            <person name="Grabherr M."/>
            <person name="Kodira C.D."/>
            <person name="Raffaele S."/>
            <person name="Torto-Alalibo T."/>
            <person name="Bozkurt T.O."/>
            <person name="Ah-Fong A.M."/>
            <person name="Alvarado L."/>
            <person name="Anderson V.L."/>
            <person name="Armstrong M.R."/>
            <person name="Avrova A."/>
            <person name="Baxter L."/>
            <person name="Beynon J."/>
            <person name="Boevink P.C."/>
            <person name="Bollmann S.R."/>
            <person name="Bos J.I."/>
            <person name="Bulone V."/>
            <person name="Cai G."/>
            <person name="Cakir C."/>
            <person name="Carrington J.C."/>
            <person name="Chawner M."/>
            <person name="Conti L."/>
            <person name="Costanzo S."/>
            <person name="Ewan R."/>
            <person name="Fahlgren N."/>
            <person name="Fischbach M.A."/>
            <person name="Fugelstad J."/>
            <person name="Gilroy E.M."/>
            <person name="Gnerre S."/>
            <person name="Green P.J."/>
            <person name="Grenville-Briggs L.J."/>
            <person name="Griffith J."/>
            <person name="Grunwald N.J."/>
            <person name="Horn K."/>
            <person name="Horner N.R."/>
            <person name="Hu C.H."/>
            <person name="Huitema E."/>
            <person name="Jeong D.H."/>
            <person name="Jones A.M."/>
            <person name="Jones J.D."/>
            <person name="Jones R.W."/>
            <person name="Karlsson E.K."/>
            <person name="Kunjeti S.G."/>
            <person name="Lamour K."/>
            <person name="Liu Z."/>
            <person name="Ma L."/>
            <person name="Maclean D."/>
            <person name="Chibucos M.C."/>
            <person name="McDonald H."/>
            <person name="McWalters J."/>
            <person name="Meijer H.J."/>
            <person name="Morgan W."/>
            <person name="Morris P.F."/>
            <person name="Munro C.A."/>
            <person name="O'Neill K."/>
            <person name="Ospina-Giraldo M."/>
            <person name="Pinzon A."/>
            <person name="Pritchard L."/>
            <person name="Ramsahoye B."/>
            <person name="Ren Q."/>
            <person name="Restrepo S."/>
            <person name="Roy S."/>
            <person name="Sadanandom A."/>
            <person name="Savidor A."/>
            <person name="Schornack S."/>
            <person name="Schwartz D.C."/>
            <person name="Schumann U.D."/>
            <person name="Schwessinger B."/>
            <person name="Seyer L."/>
            <person name="Sharpe T."/>
            <person name="Silvar C."/>
            <person name="Song J."/>
            <person name="Studholme D.J."/>
            <person name="Sykes S."/>
            <person name="Thines M."/>
            <person name="van de Vondervoort P.J."/>
            <person name="Phuntumart V."/>
            <person name="Wawra S."/>
            <person name="Weide R."/>
            <person name="Win J."/>
            <person name="Young C."/>
            <person name="Zhou S."/>
            <person name="Fry W."/>
            <person name="Meyers B.C."/>
            <person name="van West P."/>
            <person name="Ristaino J."/>
            <person name="Govers F."/>
            <person name="Birch P.R."/>
            <person name="Whisson S.C."/>
            <person name="Judelson H.S."/>
            <person name="Nusbaum C."/>
        </authorList>
    </citation>
    <scope>NUCLEOTIDE SEQUENCE [LARGE SCALE GENOMIC DNA]</scope>
    <source>
        <strain evidence="3">T30-4</strain>
    </source>
</reference>
<evidence type="ECO:0000313" key="2">
    <source>
        <dbReference type="EMBL" id="EEY59001.1"/>
    </source>
</evidence>
<dbReference type="VEuPathDB" id="FungiDB:PITG_12043"/>
<dbReference type="GeneID" id="9471011"/>
<feature type="region of interest" description="Disordered" evidence="1">
    <location>
        <begin position="1"/>
        <end position="60"/>
    </location>
</feature>
<dbReference type="AlphaFoldDB" id="D0NHS6"/>
<protein>
    <submittedName>
        <fullName evidence="2">Uncharacterized protein</fullName>
    </submittedName>
</protein>
<accession>D0NHS6</accession>
<proteinExistence type="predicted"/>
<organism evidence="2 3">
    <name type="scientific">Phytophthora infestans (strain T30-4)</name>
    <name type="common">Potato late blight agent</name>
    <dbReference type="NCBI Taxonomy" id="403677"/>
    <lineage>
        <taxon>Eukaryota</taxon>
        <taxon>Sar</taxon>
        <taxon>Stramenopiles</taxon>
        <taxon>Oomycota</taxon>
        <taxon>Peronosporomycetes</taxon>
        <taxon>Peronosporales</taxon>
        <taxon>Peronosporaceae</taxon>
        <taxon>Phytophthora</taxon>
    </lineage>
</organism>
<sequence>MTRATDEVTGDGAPAPTPTVPVASRERTGMADDTEEMSTAVAHERGSGNNTDADAPATGGTAAELMTLLRGVAGQQEAA</sequence>
<gene>
    <name evidence="2" type="ORF">PITG_12043</name>
</gene>
<dbReference type="EMBL" id="DS028138">
    <property type="protein sequence ID" value="EEY59001.1"/>
    <property type="molecule type" value="Genomic_DNA"/>
</dbReference>
<dbReference type="Proteomes" id="UP000006643">
    <property type="component" value="Unassembled WGS sequence"/>
</dbReference>
<name>D0NHS6_PHYIT</name>
<dbReference type="RefSeq" id="XP_002901474.1">
    <property type="nucleotide sequence ID" value="XM_002901428.1"/>
</dbReference>